<gene>
    <name evidence="1" type="ORF">VPARA_14570</name>
</gene>
<accession>A0A0H2M9L4</accession>
<evidence type="ECO:0008006" key="3">
    <source>
        <dbReference type="Google" id="ProtNLM"/>
    </source>
</evidence>
<protein>
    <recommendedName>
        <fullName evidence="3">Nucleotidyl transferase AbiEii/AbiGii toxin family protein</fullName>
    </recommendedName>
</protein>
<dbReference type="Proteomes" id="UP000035170">
    <property type="component" value="Unassembled WGS sequence"/>
</dbReference>
<dbReference type="InterPro" id="IPR014942">
    <property type="entry name" value="AbiEii"/>
</dbReference>
<dbReference type="Gene3D" id="3.10.450.620">
    <property type="entry name" value="JHP933, nucleotidyltransferase-like core domain"/>
    <property type="match status" value="1"/>
</dbReference>
<organism evidence="1 2">
    <name type="scientific">Variovorax paradoxus</name>
    <dbReference type="NCBI Taxonomy" id="34073"/>
    <lineage>
        <taxon>Bacteria</taxon>
        <taxon>Pseudomonadati</taxon>
        <taxon>Pseudomonadota</taxon>
        <taxon>Betaproteobacteria</taxon>
        <taxon>Burkholderiales</taxon>
        <taxon>Comamonadaceae</taxon>
        <taxon>Variovorax</taxon>
    </lineage>
</organism>
<comment type="caution">
    <text evidence="1">The sequence shown here is derived from an EMBL/GenBank/DDBJ whole genome shotgun (WGS) entry which is preliminary data.</text>
</comment>
<name>A0A0H2M9L4_VARPD</name>
<reference evidence="1 2" key="1">
    <citation type="submission" date="2015-03" db="EMBL/GenBank/DDBJ databases">
        <title>Genome sequence of Variovorax paradoxus TBEA6.</title>
        <authorList>
            <person name="Poehlein A."/>
            <person name="Schuldes J."/>
            <person name="Wuebbeler J.H."/>
            <person name="Hiessl S."/>
            <person name="Steinbuechel A."/>
            <person name="Daniel R."/>
        </authorList>
    </citation>
    <scope>NUCLEOTIDE SEQUENCE [LARGE SCALE GENOMIC DNA]</scope>
    <source>
        <strain evidence="1 2">TBEA6</strain>
    </source>
</reference>
<keyword evidence="2" id="KW-1185">Reference proteome</keyword>
<dbReference type="Pfam" id="PF08843">
    <property type="entry name" value="AbiEii"/>
    <property type="match status" value="1"/>
</dbReference>
<evidence type="ECO:0000313" key="1">
    <source>
        <dbReference type="EMBL" id="KLN57377.1"/>
    </source>
</evidence>
<sequence>MFERPHHQRVAEALAALDAELLAENHCLFRGGTAIALRYGEYRESVDIDFLVSNIEGYRQLRQLLTGDQGLSALARKGAKIQQTGELRADQYGIRSMVRVGDIDIKFEIVLEARIELDVPGEQDRIGDIATLTVLDMAASKLLANSDRWADDSVFSRDVIDLAMMHPGSALLRRAATKARQAYGKSIDSDLAKAVNALLTRHGRMDRCMEVLQMTPAVTPALLRQRIKALLPRAASAKGKAVSP</sequence>
<dbReference type="RefSeq" id="WP_047783914.1">
    <property type="nucleotide sequence ID" value="NZ_JZWI01000007.1"/>
</dbReference>
<dbReference type="AlphaFoldDB" id="A0A0H2M9L4"/>
<dbReference type="EMBL" id="JZWI01000007">
    <property type="protein sequence ID" value="KLN57377.1"/>
    <property type="molecule type" value="Genomic_DNA"/>
</dbReference>
<dbReference type="PATRIC" id="fig|34073.19.peg.1485"/>
<proteinExistence type="predicted"/>
<evidence type="ECO:0000313" key="2">
    <source>
        <dbReference type="Proteomes" id="UP000035170"/>
    </source>
</evidence>